<feature type="domain" description="Amidohydrolase-related" evidence="3">
    <location>
        <begin position="86"/>
        <end position="360"/>
    </location>
</feature>
<evidence type="ECO:0000259" key="3">
    <source>
        <dbReference type="Pfam" id="PF04909"/>
    </source>
</evidence>
<dbReference type="PANTHER" id="PTHR43569:SF2">
    <property type="entry name" value="AMIDOHYDROLASE-RELATED DOMAIN-CONTAINING PROTEIN"/>
    <property type="match status" value="1"/>
</dbReference>
<dbReference type="RefSeq" id="WP_233719890.1">
    <property type="nucleotide sequence ID" value="NZ_JAJUWU010000011.1"/>
</dbReference>
<name>A0A9X1P0L7_9HYPH</name>
<sequence length="361" mass="40023">MAAARRSAGHGRRRVAAAFVGGTPSRAPCTDRRSGGSLASSPVRRHKGIGRTRDKTGRGPVDHRGPARFARPERPEETKGRTLTKIDAHQHFWHPARGDYGWLPPGDPVLSRPYLPADLAPALAATGVERTVLVQAAPTTAETEYLLGLADASEHVAGVVGWIDFERPEEIDTLRRLAAHPKFLGLRPMIQDIADDGWMLRPELDWAFRAICDLDLTFDALGFPRHVEYFSALLARYPSMRVVLDHCLKPTITDESPESFDEWARGIARLASATGALCKLSGLVTEARDDWRREDLAYYSDHVIEVFGAERVMWGSDWPVCRLRCEYAAWHETAVSLLSHLSVADRARVLGGTAAEFYRLG</sequence>
<evidence type="ECO:0000313" key="4">
    <source>
        <dbReference type="EMBL" id="MCE7028892.1"/>
    </source>
</evidence>
<dbReference type="Proteomes" id="UP001139035">
    <property type="component" value="Unassembled WGS sequence"/>
</dbReference>
<organism evidence="4 5">
    <name type="scientific">Jiella avicenniae</name>
    <dbReference type="NCBI Taxonomy" id="2907202"/>
    <lineage>
        <taxon>Bacteria</taxon>
        <taxon>Pseudomonadati</taxon>
        <taxon>Pseudomonadota</taxon>
        <taxon>Alphaproteobacteria</taxon>
        <taxon>Hyphomicrobiales</taxon>
        <taxon>Aurantimonadaceae</taxon>
        <taxon>Jiella</taxon>
    </lineage>
</organism>
<dbReference type="InterPro" id="IPR032466">
    <property type="entry name" value="Metal_Hydrolase"/>
</dbReference>
<dbReference type="Gene3D" id="3.20.20.140">
    <property type="entry name" value="Metal-dependent hydrolases"/>
    <property type="match status" value="1"/>
</dbReference>
<gene>
    <name evidence="4" type="ORF">LZD57_12905</name>
</gene>
<feature type="region of interest" description="Disordered" evidence="2">
    <location>
        <begin position="1"/>
        <end position="80"/>
    </location>
</feature>
<dbReference type="PANTHER" id="PTHR43569">
    <property type="entry name" value="AMIDOHYDROLASE"/>
    <property type="match status" value="1"/>
</dbReference>
<accession>A0A9X1P0L7</accession>
<comment type="caution">
    <text evidence="4">The sequence shown here is derived from an EMBL/GenBank/DDBJ whole genome shotgun (WGS) entry which is preliminary data.</text>
</comment>
<dbReference type="AlphaFoldDB" id="A0A9X1P0L7"/>
<dbReference type="InterPro" id="IPR006680">
    <property type="entry name" value="Amidohydro-rel"/>
</dbReference>
<evidence type="ECO:0000313" key="5">
    <source>
        <dbReference type="Proteomes" id="UP001139035"/>
    </source>
</evidence>
<feature type="compositionally biased region" description="Basic and acidic residues" evidence="2">
    <location>
        <begin position="51"/>
        <end position="80"/>
    </location>
</feature>
<evidence type="ECO:0000256" key="2">
    <source>
        <dbReference type="SAM" id="MobiDB-lite"/>
    </source>
</evidence>
<protein>
    <submittedName>
        <fullName evidence="4">Amidohydrolase family protein</fullName>
    </submittedName>
</protein>
<reference evidence="4" key="1">
    <citation type="submission" date="2022-01" db="EMBL/GenBank/DDBJ databases">
        <title>Jiella avicenniae sp. nov., a novel endophytic bacterium isolated from bark of Avicennia marina.</title>
        <authorList>
            <person name="Tuo L."/>
        </authorList>
    </citation>
    <scope>NUCLEOTIDE SEQUENCE</scope>
    <source>
        <strain evidence="4">CBK1P-4</strain>
    </source>
</reference>
<dbReference type="SUPFAM" id="SSF51556">
    <property type="entry name" value="Metallo-dependent hydrolases"/>
    <property type="match status" value="1"/>
</dbReference>
<evidence type="ECO:0000256" key="1">
    <source>
        <dbReference type="ARBA" id="ARBA00038310"/>
    </source>
</evidence>
<dbReference type="EMBL" id="JAJUWU010000011">
    <property type="protein sequence ID" value="MCE7028892.1"/>
    <property type="molecule type" value="Genomic_DNA"/>
</dbReference>
<comment type="similarity">
    <text evidence="1">Belongs to the metallo-dependent hydrolases superfamily.</text>
</comment>
<keyword evidence="5" id="KW-1185">Reference proteome</keyword>
<dbReference type="InterPro" id="IPR052350">
    <property type="entry name" value="Metallo-dep_Lactonases"/>
</dbReference>
<dbReference type="Pfam" id="PF04909">
    <property type="entry name" value="Amidohydro_2"/>
    <property type="match status" value="1"/>
</dbReference>
<dbReference type="GO" id="GO:0016787">
    <property type="term" value="F:hydrolase activity"/>
    <property type="evidence" value="ECO:0007669"/>
    <property type="project" value="InterPro"/>
</dbReference>
<proteinExistence type="inferred from homology"/>